<evidence type="ECO:0000256" key="4">
    <source>
        <dbReference type="ARBA" id="ARBA00022801"/>
    </source>
</evidence>
<comment type="subcellular location">
    <subcellularLocation>
        <location evidence="1">Cytoplasm</location>
    </subcellularLocation>
</comment>
<evidence type="ECO:0000256" key="3">
    <source>
        <dbReference type="ARBA" id="ARBA00022490"/>
    </source>
</evidence>
<feature type="compositionally biased region" description="Basic and acidic residues" evidence="8">
    <location>
        <begin position="33"/>
        <end position="42"/>
    </location>
</feature>
<name>A0A8H4LVE0_9HYPO</name>
<dbReference type="GO" id="GO:0016791">
    <property type="term" value="F:phosphatase activity"/>
    <property type="evidence" value="ECO:0007669"/>
    <property type="project" value="TreeGrafter"/>
</dbReference>
<comment type="caution">
    <text evidence="11">The sequence shown here is derived from an EMBL/GenBank/DDBJ whole genome shotgun (WGS) entry which is preliminary data.</text>
</comment>
<keyword evidence="3" id="KW-0963">Cytoplasm</keyword>
<protein>
    <recommendedName>
        <fullName evidence="2">diphosphoinositol-polyphosphate diphosphatase</fullName>
        <ecNumber evidence="2">3.6.1.52</ecNumber>
    </recommendedName>
</protein>
<dbReference type="PROSITE" id="PS50054">
    <property type="entry name" value="TYR_PHOSPHATASE_DUAL"/>
    <property type="match status" value="1"/>
</dbReference>
<dbReference type="Gene3D" id="3.90.190.10">
    <property type="entry name" value="Protein tyrosine phosphatase superfamily"/>
    <property type="match status" value="1"/>
</dbReference>
<dbReference type="InterPro" id="IPR020422">
    <property type="entry name" value="TYR_PHOSPHATASE_DUAL_dom"/>
</dbReference>
<keyword evidence="9" id="KW-1133">Transmembrane helix</keyword>
<comment type="catalytic activity">
    <reaction evidence="7">
        <text>1,5-bis(diphospho)-1D-myo-inositol 2,3,4,6-tetrakisphosphate + H2O = 1-diphospho-1D-myo-inositol 2,3,4,5,6-pentakisphosphate + phosphate + 2 H(+)</text>
        <dbReference type="Rhea" id="RHEA:79699"/>
        <dbReference type="ChEBI" id="CHEBI:15377"/>
        <dbReference type="ChEBI" id="CHEBI:15378"/>
        <dbReference type="ChEBI" id="CHEBI:43474"/>
        <dbReference type="ChEBI" id="CHEBI:74946"/>
        <dbReference type="ChEBI" id="CHEBI:77983"/>
        <dbReference type="EC" id="3.6.1.52"/>
    </reaction>
    <physiologicalReaction direction="left-to-right" evidence="7">
        <dbReference type="Rhea" id="RHEA:79700"/>
    </physiologicalReaction>
</comment>
<evidence type="ECO:0000259" key="10">
    <source>
        <dbReference type="PROSITE" id="PS50054"/>
    </source>
</evidence>
<evidence type="ECO:0000256" key="7">
    <source>
        <dbReference type="ARBA" id="ARBA00047927"/>
    </source>
</evidence>
<keyword evidence="9" id="KW-0812">Transmembrane</keyword>
<organism evidence="11 12">
    <name type="scientific">Ophiocordyceps sinensis</name>
    <dbReference type="NCBI Taxonomy" id="72228"/>
    <lineage>
        <taxon>Eukaryota</taxon>
        <taxon>Fungi</taxon>
        <taxon>Dikarya</taxon>
        <taxon>Ascomycota</taxon>
        <taxon>Pezizomycotina</taxon>
        <taxon>Sordariomycetes</taxon>
        <taxon>Hypocreomycetidae</taxon>
        <taxon>Hypocreales</taxon>
        <taxon>Ophiocordycipitaceae</taxon>
        <taxon>Ophiocordyceps</taxon>
    </lineage>
</organism>
<evidence type="ECO:0000256" key="9">
    <source>
        <dbReference type="SAM" id="Phobius"/>
    </source>
</evidence>
<dbReference type="GO" id="GO:0052840">
    <property type="term" value="F:inositol diphosphate tetrakisphosphate diphosphatase activity"/>
    <property type="evidence" value="ECO:0007669"/>
    <property type="project" value="TreeGrafter"/>
</dbReference>
<evidence type="ECO:0000313" key="12">
    <source>
        <dbReference type="Proteomes" id="UP000557566"/>
    </source>
</evidence>
<dbReference type="AlphaFoldDB" id="A0A8H4LVE0"/>
<dbReference type="InterPro" id="IPR029021">
    <property type="entry name" value="Prot-tyrosine_phosphatase-like"/>
</dbReference>
<evidence type="ECO:0000256" key="6">
    <source>
        <dbReference type="ARBA" id="ARBA00047342"/>
    </source>
</evidence>
<dbReference type="PANTHER" id="PTHR31126">
    <property type="entry name" value="TYROSINE-PROTEIN PHOSPHATASE"/>
    <property type="match status" value="1"/>
</dbReference>
<accession>A0A8H4LVE0</accession>
<feature type="transmembrane region" description="Helical" evidence="9">
    <location>
        <begin position="277"/>
        <end position="295"/>
    </location>
</feature>
<dbReference type="FunFam" id="3.90.190.10:FF:000035">
    <property type="entry name" value="Tyrosine phosphatase, putative"/>
    <property type="match status" value="1"/>
</dbReference>
<dbReference type="OrthoDB" id="6375174at2759"/>
<dbReference type="PROSITE" id="PS00383">
    <property type="entry name" value="TYR_PHOSPHATASE_1"/>
    <property type="match status" value="1"/>
</dbReference>
<sequence length="308" mass="34143">MASKRNSRAFVDEVKHCQVGHQKSSSSHRSRRDSHGSAKDDMPPASEAEDGQRVGSVPREPVIVARTRSTSGGAREKTATSSTWIGEKTATTSIEVSPTARSTDFPPAPLEWRPDNFGVVLAGVYRSSYPKPEHYAFLQGLKLKTVVSLVKRDEIDRELETFTSTNGIRHIVFNMKGTKKEAIPLSTMASILRLVLDRQHYPLLVHCNHGKHRTGCVVAVVRKLSGWNLDSALGEYKSYAMPKVRECDVDYISGFQPSSLQPMAFDPPRFSRVQTKTFFRTLLFSTFVMVVWLVSGSKLNPSVGGFAA</sequence>
<keyword evidence="12" id="KW-1185">Reference proteome</keyword>
<dbReference type="InterPro" id="IPR016130">
    <property type="entry name" value="Tyr_Pase_AS"/>
</dbReference>
<keyword evidence="4" id="KW-0378">Hydrolase</keyword>
<dbReference type="PANTHER" id="PTHR31126:SF48">
    <property type="entry name" value="INOSITOL PHOSPHATASE SIW14"/>
    <property type="match status" value="1"/>
</dbReference>
<evidence type="ECO:0000256" key="5">
    <source>
        <dbReference type="ARBA" id="ARBA00044949"/>
    </source>
</evidence>
<reference evidence="11 12" key="1">
    <citation type="journal article" date="2020" name="Genome Biol. Evol.">
        <title>A new high-quality draft genome assembly of the Chinese cordyceps Ophiocordyceps sinensis.</title>
        <authorList>
            <person name="Shu R."/>
            <person name="Zhang J."/>
            <person name="Meng Q."/>
            <person name="Zhang H."/>
            <person name="Zhou G."/>
            <person name="Li M."/>
            <person name="Wu P."/>
            <person name="Zhao Y."/>
            <person name="Chen C."/>
            <person name="Qin Q."/>
        </authorList>
    </citation>
    <scope>NUCLEOTIDE SEQUENCE [LARGE SCALE GENOMIC DNA]</scope>
    <source>
        <strain evidence="11 12">IOZ07</strain>
    </source>
</reference>
<evidence type="ECO:0000256" key="2">
    <source>
        <dbReference type="ARBA" id="ARBA00012527"/>
    </source>
</evidence>
<comment type="similarity">
    <text evidence="5">Belongs to the protein-tyrosine phosphatase family. Atypical dual-specificity phosphatase Siw14-like subfamily.</text>
</comment>
<dbReference type="EC" id="3.6.1.52" evidence="2"/>
<dbReference type="Proteomes" id="UP000557566">
    <property type="component" value="Unassembled WGS sequence"/>
</dbReference>
<dbReference type="Pfam" id="PF03162">
    <property type="entry name" value="Y_phosphatase2"/>
    <property type="match status" value="1"/>
</dbReference>
<feature type="region of interest" description="Disordered" evidence="8">
    <location>
        <begin position="1"/>
        <end position="85"/>
    </location>
</feature>
<evidence type="ECO:0000313" key="11">
    <source>
        <dbReference type="EMBL" id="KAF4505891.1"/>
    </source>
</evidence>
<evidence type="ECO:0000256" key="1">
    <source>
        <dbReference type="ARBA" id="ARBA00004496"/>
    </source>
</evidence>
<evidence type="ECO:0000256" key="8">
    <source>
        <dbReference type="SAM" id="MobiDB-lite"/>
    </source>
</evidence>
<feature type="domain" description="Tyrosine-protein phosphatase" evidence="10">
    <location>
        <begin position="116"/>
        <end position="264"/>
    </location>
</feature>
<proteinExistence type="inferred from homology"/>
<dbReference type="GO" id="GO:0005737">
    <property type="term" value="C:cytoplasm"/>
    <property type="evidence" value="ECO:0007669"/>
    <property type="project" value="UniProtKB-SubCell"/>
</dbReference>
<gene>
    <name evidence="11" type="ORF">G6O67_007794</name>
</gene>
<keyword evidence="9" id="KW-0472">Membrane</keyword>
<comment type="catalytic activity">
    <reaction evidence="6">
        <text>5-diphospho-1D-myo-inositol 1,2,3,4,6-pentakisphosphate + H2O = 1D-myo-inositol hexakisphosphate + phosphate + H(+)</text>
        <dbReference type="Rhea" id="RHEA:22384"/>
        <dbReference type="ChEBI" id="CHEBI:15377"/>
        <dbReference type="ChEBI" id="CHEBI:15378"/>
        <dbReference type="ChEBI" id="CHEBI:43474"/>
        <dbReference type="ChEBI" id="CHEBI:58130"/>
        <dbReference type="ChEBI" id="CHEBI:58628"/>
        <dbReference type="EC" id="3.6.1.52"/>
    </reaction>
    <physiologicalReaction direction="left-to-right" evidence="6">
        <dbReference type="Rhea" id="RHEA:22385"/>
    </physiologicalReaction>
</comment>
<dbReference type="InterPro" id="IPR004861">
    <property type="entry name" value="Siw14-like"/>
</dbReference>
<dbReference type="EMBL" id="JAAVMX010000008">
    <property type="protein sequence ID" value="KAF4505891.1"/>
    <property type="molecule type" value="Genomic_DNA"/>
</dbReference>
<dbReference type="SUPFAM" id="SSF52799">
    <property type="entry name" value="(Phosphotyrosine protein) phosphatases II"/>
    <property type="match status" value="1"/>
</dbReference>